<sequence length="245" mass="25974">MDRMIYVAMTGAKQSSFQQATIANNLANANTPGFRAELAAFRAVPATGGTGLPTRAFVLEQTTGADMTPGVVQTTGRSLDIALTTGGFFAVQTPSGEAYTRNGSLEIDPNGILRTRDGQQVQGDGGPISIPSESVISIGHDGTISASPPGDPTQSNQIGRIKLVEPGERQMERGSDGLFRPRDGQPLEADASVKLMQGALESSNVNAVEQLVKMIDYQRHYDMQVRLLQAADQNDRAAAQVLTLS</sequence>
<evidence type="ECO:0000256" key="2">
    <source>
        <dbReference type="ARBA" id="ARBA00009677"/>
    </source>
</evidence>
<evidence type="ECO:0000259" key="7">
    <source>
        <dbReference type="Pfam" id="PF00460"/>
    </source>
</evidence>
<evidence type="ECO:0000256" key="4">
    <source>
        <dbReference type="ARBA" id="ARBA00038560"/>
    </source>
</evidence>
<keyword evidence="10" id="KW-0282">Flagellum</keyword>
<dbReference type="Pfam" id="PF06429">
    <property type="entry name" value="Flg_bbr_C"/>
    <property type="match status" value="1"/>
</dbReference>
<evidence type="ECO:0000256" key="6">
    <source>
        <dbReference type="RuleBase" id="RU362116"/>
    </source>
</evidence>
<feature type="domain" description="Flagellar basal-body/hook protein C-terminal" evidence="8">
    <location>
        <begin position="196"/>
        <end position="240"/>
    </location>
</feature>
<evidence type="ECO:0000313" key="11">
    <source>
        <dbReference type="Proteomes" id="UP001595791"/>
    </source>
</evidence>
<reference evidence="11" key="1">
    <citation type="journal article" date="2019" name="Int. J. Syst. Evol. Microbiol.">
        <title>The Global Catalogue of Microorganisms (GCM) 10K type strain sequencing project: providing services to taxonomists for standard genome sequencing and annotation.</title>
        <authorList>
            <consortium name="The Broad Institute Genomics Platform"/>
            <consortium name="The Broad Institute Genome Sequencing Center for Infectious Disease"/>
            <person name="Wu L."/>
            <person name="Ma J."/>
        </authorList>
    </citation>
    <scope>NUCLEOTIDE SEQUENCE [LARGE SCALE GENOMIC DNA]</scope>
    <source>
        <strain evidence="11">LMG 29894</strain>
    </source>
</reference>
<dbReference type="Proteomes" id="UP001595791">
    <property type="component" value="Unassembled WGS sequence"/>
</dbReference>
<evidence type="ECO:0000259" key="9">
    <source>
        <dbReference type="Pfam" id="PF22692"/>
    </source>
</evidence>
<comment type="caution">
    <text evidence="10">The sequence shown here is derived from an EMBL/GenBank/DDBJ whole genome shotgun (WGS) entry which is preliminary data.</text>
</comment>
<dbReference type="EMBL" id="JBHSBU010000001">
    <property type="protein sequence ID" value="MFC4157753.1"/>
    <property type="molecule type" value="Genomic_DNA"/>
</dbReference>
<gene>
    <name evidence="10" type="primary">flgF</name>
    <name evidence="10" type="ORF">ACFOW7_00145</name>
</gene>
<dbReference type="InterPro" id="IPR019776">
    <property type="entry name" value="Flagellar_basal_body_rod_CS"/>
</dbReference>
<dbReference type="NCBIfam" id="TIGR02490">
    <property type="entry name" value="flgF"/>
    <property type="match status" value="1"/>
</dbReference>
<dbReference type="InterPro" id="IPR020013">
    <property type="entry name" value="Flagellar_FlgE/F/G"/>
</dbReference>
<evidence type="ECO:0000256" key="1">
    <source>
        <dbReference type="ARBA" id="ARBA00004117"/>
    </source>
</evidence>
<evidence type="ECO:0000313" key="10">
    <source>
        <dbReference type="EMBL" id="MFC4157753.1"/>
    </source>
</evidence>
<dbReference type="PANTHER" id="PTHR30435">
    <property type="entry name" value="FLAGELLAR PROTEIN"/>
    <property type="match status" value="1"/>
</dbReference>
<feature type="domain" description="Flagellar basal body rod protein N-terminal" evidence="7">
    <location>
        <begin position="5"/>
        <end position="35"/>
    </location>
</feature>
<protein>
    <recommendedName>
        <fullName evidence="5 6">Flagellar basal-body rod protein FlgF</fullName>
    </recommendedName>
</protein>
<dbReference type="SUPFAM" id="SSF117143">
    <property type="entry name" value="Flagellar hook protein flgE"/>
    <property type="match status" value="1"/>
</dbReference>
<dbReference type="NCBIfam" id="TIGR03506">
    <property type="entry name" value="FlgEFG_subfam"/>
    <property type="match status" value="1"/>
</dbReference>
<comment type="subcellular location">
    <subcellularLocation>
        <location evidence="1 6">Bacterial flagellum basal body</location>
    </subcellularLocation>
</comment>
<proteinExistence type="inferred from homology"/>
<dbReference type="PROSITE" id="PS00588">
    <property type="entry name" value="FLAGELLA_BB_ROD"/>
    <property type="match status" value="1"/>
</dbReference>
<dbReference type="NCBIfam" id="NF009280">
    <property type="entry name" value="PRK12640.1"/>
    <property type="match status" value="1"/>
</dbReference>
<keyword evidence="3 6" id="KW-0975">Bacterial flagellum</keyword>
<keyword evidence="11" id="KW-1185">Reference proteome</keyword>
<name>A0ABV8MHW4_9NEIS</name>
<dbReference type="PANTHER" id="PTHR30435:SF18">
    <property type="entry name" value="FLAGELLAR BASAL-BODY ROD PROTEIN FLGF"/>
    <property type="match status" value="1"/>
</dbReference>
<keyword evidence="10" id="KW-0969">Cilium</keyword>
<keyword evidence="10" id="KW-0966">Cell projection</keyword>
<dbReference type="InterPro" id="IPR001444">
    <property type="entry name" value="Flag_bb_rod_N"/>
</dbReference>
<dbReference type="Pfam" id="PF22692">
    <property type="entry name" value="LlgE_F_G_D1"/>
    <property type="match status" value="1"/>
</dbReference>
<feature type="domain" description="Flagellar hook protein FlgE/F/G-like D1" evidence="9">
    <location>
        <begin position="86"/>
        <end position="146"/>
    </location>
</feature>
<dbReference type="InterPro" id="IPR053967">
    <property type="entry name" value="LlgE_F_G-like_D1"/>
</dbReference>
<evidence type="ECO:0000259" key="8">
    <source>
        <dbReference type="Pfam" id="PF06429"/>
    </source>
</evidence>
<dbReference type="InterPro" id="IPR037925">
    <property type="entry name" value="FlgE/F/G-like"/>
</dbReference>
<comment type="subunit">
    <text evidence="4 6">The basal body constitutes a major portion of the flagellar organelle and consists of five rings (E,L,P,S, and M) mounted on a central rod. The rod consists of about 26 subunits of FlgG in the distal portion, and FlgB, FlgC and FlgF are thought to build up the proximal portion of the rod with about 6 subunits each.</text>
</comment>
<evidence type="ECO:0000256" key="3">
    <source>
        <dbReference type="ARBA" id="ARBA00023143"/>
    </source>
</evidence>
<evidence type="ECO:0000256" key="5">
    <source>
        <dbReference type="ARBA" id="ARBA00040228"/>
    </source>
</evidence>
<dbReference type="InterPro" id="IPR012836">
    <property type="entry name" value="FlgF"/>
</dbReference>
<accession>A0ABV8MHW4</accession>
<dbReference type="InterPro" id="IPR010930">
    <property type="entry name" value="Flg_bb/hook_C_dom"/>
</dbReference>
<organism evidence="10 11">
    <name type="scientific">Chitinimonas lacunae</name>
    <dbReference type="NCBI Taxonomy" id="1963018"/>
    <lineage>
        <taxon>Bacteria</taxon>
        <taxon>Pseudomonadati</taxon>
        <taxon>Pseudomonadota</taxon>
        <taxon>Betaproteobacteria</taxon>
        <taxon>Neisseriales</taxon>
        <taxon>Chitinibacteraceae</taxon>
        <taxon>Chitinimonas</taxon>
    </lineage>
</organism>
<dbReference type="RefSeq" id="WP_378159720.1">
    <property type="nucleotide sequence ID" value="NZ_JBHSBU010000001.1"/>
</dbReference>
<comment type="similarity">
    <text evidence="2 6">Belongs to the flagella basal body rod proteins family.</text>
</comment>
<dbReference type="Pfam" id="PF00460">
    <property type="entry name" value="Flg_bb_rod"/>
    <property type="match status" value="1"/>
</dbReference>